<comment type="caution">
    <text evidence="1">The sequence shown here is derived from an EMBL/GenBank/DDBJ whole genome shotgun (WGS) entry which is preliminary data.</text>
</comment>
<gene>
    <name evidence="1" type="ORF">L1987_10183</name>
</gene>
<accession>A0ACB9JRR0</accession>
<sequence>MYRLGAHLGMLTHKGIPDNLLNTSNIFGSTELGDYLHGVAPLCHRRRFGGTSEITLHNIDNGFSMPGKFLFTCKHVIISFIRLHTASLSAISISVHEN</sequence>
<protein>
    <submittedName>
        <fullName evidence="1">Uncharacterized protein</fullName>
    </submittedName>
</protein>
<reference evidence="2" key="1">
    <citation type="journal article" date="2022" name="Mol. Ecol. Resour.">
        <title>The genomes of chicory, endive, great burdock and yacon provide insights into Asteraceae palaeo-polyploidization history and plant inulin production.</title>
        <authorList>
            <person name="Fan W."/>
            <person name="Wang S."/>
            <person name="Wang H."/>
            <person name="Wang A."/>
            <person name="Jiang F."/>
            <person name="Liu H."/>
            <person name="Zhao H."/>
            <person name="Xu D."/>
            <person name="Zhang Y."/>
        </authorList>
    </citation>
    <scope>NUCLEOTIDE SEQUENCE [LARGE SCALE GENOMIC DNA]</scope>
    <source>
        <strain evidence="2">cv. Yunnan</strain>
    </source>
</reference>
<organism evidence="1 2">
    <name type="scientific">Smallanthus sonchifolius</name>
    <dbReference type="NCBI Taxonomy" id="185202"/>
    <lineage>
        <taxon>Eukaryota</taxon>
        <taxon>Viridiplantae</taxon>
        <taxon>Streptophyta</taxon>
        <taxon>Embryophyta</taxon>
        <taxon>Tracheophyta</taxon>
        <taxon>Spermatophyta</taxon>
        <taxon>Magnoliopsida</taxon>
        <taxon>eudicotyledons</taxon>
        <taxon>Gunneridae</taxon>
        <taxon>Pentapetalae</taxon>
        <taxon>asterids</taxon>
        <taxon>campanulids</taxon>
        <taxon>Asterales</taxon>
        <taxon>Asteraceae</taxon>
        <taxon>Asteroideae</taxon>
        <taxon>Heliantheae alliance</taxon>
        <taxon>Millerieae</taxon>
        <taxon>Smallanthus</taxon>
    </lineage>
</organism>
<name>A0ACB9JRR0_9ASTR</name>
<keyword evidence="2" id="KW-1185">Reference proteome</keyword>
<dbReference type="Proteomes" id="UP001056120">
    <property type="component" value="Linkage Group LG03"/>
</dbReference>
<evidence type="ECO:0000313" key="2">
    <source>
        <dbReference type="Proteomes" id="UP001056120"/>
    </source>
</evidence>
<proteinExistence type="predicted"/>
<reference evidence="1 2" key="2">
    <citation type="journal article" date="2022" name="Mol. Ecol. Resour.">
        <title>The genomes of chicory, endive, great burdock and yacon provide insights into Asteraceae paleo-polyploidization history and plant inulin production.</title>
        <authorList>
            <person name="Fan W."/>
            <person name="Wang S."/>
            <person name="Wang H."/>
            <person name="Wang A."/>
            <person name="Jiang F."/>
            <person name="Liu H."/>
            <person name="Zhao H."/>
            <person name="Xu D."/>
            <person name="Zhang Y."/>
        </authorList>
    </citation>
    <scope>NUCLEOTIDE SEQUENCE [LARGE SCALE GENOMIC DNA]</scope>
    <source>
        <strain evidence="2">cv. Yunnan</strain>
        <tissue evidence="1">Leaves</tissue>
    </source>
</reference>
<evidence type="ECO:0000313" key="1">
    <source>
        <dbReference type="EMBL" id="KAI3822589.1"/>
    </source>
</evidence>
<dbReference type="EMBL" id="CM042020">
    <property type="protein sequence ID" value="KAI3822589.1"/>
    <property type="molecule type" value="Genomic_DNA"/>
</dbReference>